<gene>
    <name evidence="1" type="ORF">DFP99_0608</name>
</gene>
<organism evidence="1 2">
    <name type="scientific">Weissella soli</name>
    <dbReference type="NCBI Taxonomy" id="155866"/>
    <lineage>
        <taxon>Bacteria</taxon>
        <taxon>Bacillati</taxon>
        <taxon>Bacillota</taxon>
        <taxon>Bacilli</taxon>
        <taxon>Lactobacillales</taxon>
        <taxon>Lactobacillaceae</taxon>
        <taxon>Weissella</taxon>
    </lineage>
</organism>
<dbReference type="InterPro" id="IPR029787">
    <property type="entry name" value="Nucleotide_cyclase"/>
</dbReference>
<dbReference type="GO" id="GO:1902201">
    <property type="term" value="P:negative regulation of bacterial-type flagellum-dependent cell motility"/>
    <property type="evidence" value="ECO:0007669"/>
    <property type="project" value="TreeGrafter"/>
</dbReference>
<dbReference type="NCBIfam" id="TIGR00254">
    <property type="entry name" value="GGDEF"/>
    <property type="match status" value="1"/>
</dbReference>
<dbReference type="Proteomes" id="UP000254912">
    <property type="component" value="Unassembled WGS sequence"/>
</dbReference>
<keyword evidence="2" id="KW-1185">Reference proteome</keyword>
<proteinExistence type="predicted"/>
<dbReference type="PROSITE" id="PS50113">
    <property type="entry name" value="PAC"/>
    <property type="match status" value="1"/>
</dbReference>
<name>A0A288Q9N2_9LACO</name>
<dbReference type="PANTHER" id="PTHR45138:SF9">
    <property type="entry name" value="DIGUANYLATE CYCLASE DGCM-RELATED"/>
    <property type="match status" value="1"/>
</dbReference>
<dbReference type="GO" id="GO:0005886">
    <property type="term" value="C:plasma membrane"/>
    <property type="evidence" value="ECO:0007669"/>
    <property type="project" value="TreeGrafter"/>
</dbReference>
<dbReference type="GeneID" id="94546172"/>
<sequence>MLKTNITTKKYRKKLLTHFYGQCLSLIIIIGVLLFLEISNGGGTKIIYLLLLGTLLFLFLGIKRILLLFDNYENESRLYQDSFEVLENVGLYIVDLEFNYLYMNKSNEKFMDQYYKLNPKVGENVSKYLADPHIELFKENVQAAISLGFHTSKDILNFEGRDIYLDTSYSPVRNSKGEIYAICCITTNITDAVQEKEKFTELIYQDPLTNLFNRRKIVDYYQNIQKEDRKVWFFVFDLDNFKNANDAYGHIAGDQVLVNFSDILATEFPQSAIVARTGGDEFCAIVPGDISYQKTIDFEESIKKRMNKIENYGVSVSIGKTFAGNTKEHDLTYYLDLADKKMYKHKNSKKGFLSLV</sequence>
<dbReference type="NCBIfam" id="TIGR00229">
    <property type="entry name" value="sensory_box"/>
    <property type="match status" value="1"/>
</dbReference>
<dbReference type="EMBL" id="QRAS01000001">
    <property type="protein sequence ID" value="RDL12173.1"/>
    <property type="molecule type" value="Genomic_DNA"/>
</dbReference>
<dbReference type="InterPro" id="IPR000014">
    <property type="entry name" value="PAS"/>
</dbReference>
<dbReference type="Gene3D" id="3.30.70.270">
    <property type="match status" value="1"/>
</dbReference>
<dbReference type="InterPro" id="IPR013656">
    <property type="entry name" value="PAS_4"/>
</dbReference>
<evidence type="ECO:0000313" key="2">
    <source>
        <dbReference type="Proteomes" id="UP000254912"/>
    </source>
</evidence>
<reference evidence="1 2" key="1">
    <citation type="submission" date="2018-07" db="EMBL/GenBank/DDBJ databases">
        <title>Genomic Encyclopedia of Type Strains, Phase III (KMG-III): the genomes of soil and plant-associated and newly described type strains.</title>
        <authorList>
            <person name="Whitman W."/>
        </authorList>
    </citation>
    <scope>NUCLEOTIDE SEQUENCE [LARGE SCALE GENOMIC DNA]</scope>
    <source>
        <strain evidence="1 2">CECT 7031</strain>
    </source>
</reference>
<dbReference type="AlphaFoldDB" id="A0A288Q9N2"/>
<dbReference type="Pfam" id="PF00990">
    <property type="entry name" value="GGDEF"/>
    <property type="match status" value="1"/>
</dbReference>
<dbReference type="InterPro" id="IPR000700">
    <property type="entry name" value="PAS-assoc_C"/>
</dbReference>
<dbReference type="KEGG" id="wso:WSWS_00979"/>
<dbReference type="InterPro" id="IPR050469">
    <property type="entry name" value="Diguanylate_Cyclase"/>
</dbReference>
<evidence type="ECO:0000313" key="1">
    <source>
        <dbReference type="EMBL" id="RDL12173.1"/>
    </source>
</evidence>
<dbReference type="InterPro" id="IPR043128">
    <property type="entry name" value="Rev_trsase/Diguanyl_cyclase"/>
</dbReference>
<dbReference type="InterPro" id="IPR000160">
    <property type="entry name" value="GGDEF_dom"/>
</dbReference>
<dbReference type="CDD" id="cd01949">
    <property type="entry name" value="GGDEF"/>
    <property type="match status" value="1"/>
</dbReference>
<dbReference type="GO" id="GO:0052621">
    <property type="term" value="F:diguanylate cyclase activity"/>
    <property type="evidence" value="ECO:0007669"/>
    <property type="project" value="TreeGrafter"/>
</dbReference>
<dbReference type="SUPFAM" id="SSF55785">
    <property type="entry name" value="PYP-like sensor domain (PAS domain)"/>
    <property type="match status" value="1"/>
</dbReference>
<dbReference type="InterPro" id="IPR035965">
    <property type="entry name" value="PAS-like_dom_sf"/>
</dbReference>
<protein>
    <submittedName>
        <fullName evidence="1">PAS domain S-box-containing protein/diguanylate cyclase (GGDEF)-like protein</fullName>
    </submittedName>
</protein>
<dbReference type="GO" id="GO:0043709">
    <property type="term" value="P:cell adhesion involved in single-species biofilm formation"/>
    <property type="evidence" value="ECO:0007669"/>
    <property type="project" value="TreeGrafter"/>
</dbReference>
<dbReference type="Pfam" id="PF08448">
    <property type="entry name" value="PAS_4"/>
    <property type="match status" value="1"/>
</dbReference>
<dbReference type="PANTHER" id="PTHR45138">
    <property type="entry name" value="REGULATORY COMPONENTS OF SENSORY TRANSDUCTION SYSTEM"/>
    <property type="match status" value="1"/>
</dbReference>
<dbReference type="SMART" id="SM00267">
    <property type="entry name" value="GGDEF"/>
    <property type="match status" value="1"/>
</dbReference>
<dbReference type="SUPFAM" id="SSF55073">
    <property type="entry name" value="Nucleotide cyclase"/>
    <property type="match status" value="1"/>
</dbReference>
<accession>A0A288Q9N2</accession>
<dbReference type="Gene3D" id="3.30.450.20">
    <property type="entry name" value="PAS domain"/>
    <property type="match status" value="1"/>
</dbReference>
<comment type="caution">
    <text evidence="1">The sequence shown here is derived from an EMBL/GenBank/DDBJ whole genome shotgun (WGS) entry which is preliminary data.</text>
</comment>
<dbReference type="PROSITE" id="PS50887">
    <property type="entry name" value="GGDEF"/>
    <property type="match status" value="1"/>
</dbReference>
<dbReference type="RefSeq" id="WP_070230225.1">
    <property type="nucleotide sequence ID" value="NZ_BJYO01000002.1"/>
</dbReference>